<organism evidence="1 2">
    <name type="scientific">Dethiosulfatarculus sandiegensis</name>
    <dbReference type="NCBI Taxonomy" id="1429043"/>
    <lineage>
        <taxon>Bacteria</taxon>
        <taxon>Pseudomonadati</taxon>
        <taxon>Thermodesulfobacteriota</taxon>
        <taxon>Desulfarculia</taxon>
        <taxon>Desulfarculales</taxon>
        <taxon>Desulfarculaceae</taxon>
        <taxon>Dethiosulfatarculus</taxon>
    </lineage>
</organism>
<gene>
    <name evidence="1" type="ORF">X474_17115</name>
</gene>
<evidence type="ECO:0000313" key="2">
    <source>
        <dbReference type="Proteomes" id="UP000032233"/>
    </source>
</evidence>
<keyword evidence="2" id="KW-1185">Reference proteome</keyword>
<dbReference type="InParanoid" id="A0A0D2HQS9"/>
<dbReference type="Proteomes" id="UP000032233">
    <property type="component" value="Unassembled WGS sequence"/>
</dbReference>
<dbReference type="STRING" id="1429043.X474_17115"/>
<proteinExistence type="predicted"/>
<protein>
    <submittedName>
        <fullName evidence="1">Uncharacterized protein</fullName>
    </submittedName>
</protein>
<name>A0A0D2HQS9_9BACT</name>
<comment type="caution">
    <text evidence="1">The sequence shown here is derived from an EMBL/GenBank/DDBJ whole genome shotgun (WGS) entry which is preliminary data.</text>
</comment>
<reference evidence="1 2" key="1">
    <citation type="submission" date="2013-11" db="EMBL/GenBank/DDBJ databases">
        <title>Metagenomic analysis of a methanogenic consortium involved in long chain n-alkane degradation.</title>
        <authorList>
            <person name="Davidova I.A."/>
            <person name="Callaghan A.V."/>
            <person name="Wawrik B."/>
            <person name="Pruitt S."/>
            <person name="Marks C."/>
            <person name="Duncan K.E."/>
            <person name="Suflita J.M."/>
        </authorList>
    </citation>
    <scope>NUCLEOTIDE SEQUENCE [LARGE SCALE GENOMIC DNA]</scope>
    <source>
        <strain evidence="1 2">SPR</strain>
    </source>
</reference>
<accession>A0A0D2HQS9</accession>
<dbReference type="EMBL" id="AZAC01000023">
    <property type="protein sequence ID" value="KIX12833.1"/>
    <property type="molecule type" value="Genomic_DNA"/>
</dbReference>
<dbReference type="AlphaFoldDB" id="A0A0D2HQS9"/>
<sequence length="57" mass="6475">MARALKQKSVFREFGSSVLCMPYLNLIEILFNICLGKANMTCLTPHIVGKRFCLLIK</sequence>
<evidence type="ECO:0000313" key="1">
    <source>
        <dbReference type="EMBL" id="KIX12833.1"/>
    </source>
</evidence>